<dbReference type="InterPro" id="IPR005467">
    <property type="entry name" value="His_kinase_dom"/>
</dbReference>
<evidence type="ECO:0000256" key="9">
    <source>
        <dbReference type="ARBA" id="ARBA00022777"/>
    </source>
</evidence>
<gene>
    <name evidence="17" type="ORF">DOS83_09900</name>
</gene>
<dbReference type="Pfam" id="PF02518">
    <property type="entry name" value="HATPase_c"/>
    <property type="match status" value="1"/>
</dbReference>
<evidence type="ECO:0000256" key="8">
    <source>
        <dbReference type="ARBA" id="ARBA00022741"/>
    </source>
</evidence>
<proteinExistence type="predicted"/>
<dbReference type="SUPFAM" id="SSF55874">
    <property type="entry name" value="ATPase domain of HSP90 chaperone/DNA topoisomerase II/histidine kinase"/>
    <property type="match status" value="1"/>
</dbReference>
<evidence type="ECO:0000256" key="7">
    <source>
        <dbReference type="ARBA" id="ARBA00022692"/>
    </source>
</evidence>
<dbReference type="CDD" id="cd00082">
    <property type="entry name" value="HisKA"/>
    <property type="match status" value="1"/>
</dbReference>
<evidence type="ECO:0000256" key="4">
    <source>
        <dbReference type="ARBA" id="ARBA00022475"/>
    </source>
</evidence>
<evidence type="ECO:0000256" key="1">
    <source>
        <dbReference type="ARBA" id="ARBA00000085"/>
    </source>
</evidence>
<dbReference type="Gene3D" id="6.10.340.10">
    <property type="match status" value="1"/>
</dbReference>
<keyword evidence="9 17" id="KW-0418">Kinase</keyword>
<name>A0A3E0IMV3_9STAP</name>
<evidence type="ECO:0000256" key="10">
    <source>
        <dbReference type="ARBA" id="ARBA00022840"/>
    </source>
</evidence>
<dbReference type="Gene3D" id="1.10.287.130">
    <property type="match status" value="1"/>
</dbReference>
<dbReference type="EC" id="2.7.13.3" evidence="3"/>
<dbReference type="GO" id="GO:0005886">
    <property type="term" value="C:plasma membrane"/>
    <property type="evidence" value="ECO:0007669"/>
    <property type="project" value="UniProtKB-SubCell"/>
</dbReference>
<keyword evidence="8" id="KW-0547">Nucleotide-binding</keyword>
<dbReference type="SMART" id="SM00304">
    <property type="entry name" value="HAMP"/>
    <property type="match status" value="1"/>
</dbReference>
<keyword evidence="7 14" id="KW-0812">Transmembrane</keyword>
<comment type="catalytic activity">
    <reaction evidence="1">
        <text>ATP + protein L-histidine = ADP + protein N-phospho-L-histidine.</text>
        <dbReference type="EC" id="2.7.13.3"/>
    </reaction>
</comment>
<evidence type="ECO:0000313" key="18">
    <source>
        <dbReference type="Proteomes" id="UP000256562"/>
    </source>
</evidence>
<dbReference type="InterPro" id="IPR036890">
    <property type="entry name" value="HATPase_C_sf"/>
</dbReference>
<reference evidence="17 18" key="1">
    <citation type="journal article" date="2018" name="Vet. Microbiol.">
        <title>Characterisation of Staphylococcus felis isolated from cats using whole genome sequencing.</title>
        <authorList>
            <person name="Worthing K."/>
            <person name="Pang S."/>
            <person name="Trott D.J."/>
            <person name="Abraham S."/>
            <person name="Coombs G.W."/>
            <person name="Jordan D."/>
            <person name="McIntyre L."/>
            <person name="Davies M.R."/>
            <person name="Norris J."/>
        </authorList>
    </citation>
    <scope>NUCLEOTIDE SEQUENCE [LARGE SCALE GENOMIC DNA]</scope>
    <source>
        <strain evidence="17 18">F9</strain>
    </source>
</reference>
<evidence type="ECO:0000259" key="16">
    <source>
        <dbReference type="PROSITE" id="PS50885"/>
    </source>
</evidence>
<comment type="caution">
    <text evidence="17">The sequence shown here is derived from an EMBL/GenBank/DDBJ whole genome shotgun (WGS) entry which is preliminary data.</text>
</comment>
<dbReference type="OrthoDB" id="14660at2"/>
<feature type="domain" description="Histidine kinase" evidence="15">
    <location>
        <begin position="148"/>
        <end position="337"/>
    </location>
</feature>
<keyword evidence="6" id="KW-0808">Transferase</keyword>
<dbReference type="EMBL" id="QKXQ01000453">
    <property type="protein sequence ID" value="REH92829.1"/>
    <property type="molecule type" value="Genomic_DNA"/>
</dbReference>
<keyword evidence="13 14" id="KW-0472">Membrane</keyword>
<feature type="domain" description="HAMP" evidence="16">
    <location>
        <begin position="78"/>
        <end position="133"/>
    </location>
</feature>
<evidence type="ECO:0000256" key="14">
    <source>
        <dbReference type="SAM" id="Phobius"/>
    </source>
</evidence>
<keyword evidence="12" id="KW-0902">Two-component regulatory system</keyword>
<keyword evidence="10" id="KW-0067">ATP-binding</keyword>
<feature type="transmembrane region" description="Helical" evidence="14">
    <location>
        <begin position="56"/>
        <end position="78"/>
    </location>
</feature>
<dbReference type="SMART" id="SM00387">
    <property type="entry name" value="HATPase_c"/>
    <property type="match status" value="1"/>
</dbReference>
<keyword evidence="11 14" id="KW-1133">Transmembrane helix</keyword>
<evidence type="ECO:0000256" key="11">
    <source>
        <dbReference type="ARBA" id="ARBA00022989"/>
    </source>
</evidence>
<dbReference type="CDD" id="cd06225">
    <property type="entry name" value="HAMP"/>
    <property type="match status" value="1"/>
</dbReference>
<dbReference type="PROSITE" id="PS50885">
    <property type="entry name" value="HAMP"/>
    <property type="match status" value="1"/>
</dbReference>
<keyword evidence="4" id="KW-1003">Cell membrane</keyword>
<dbReference type="PANTHER" id="PTHR45528:SF9">
    <property type="entry name" value="SENSOR HISTIDINE KINASE YBDK"/>
    <property type="match status" value="1"/>
</dbReference>
<dbReference type="PROSITE" id="PS50109">
    <property type="entry name" value="HIS_KIN"/>
    <property type="match status" value="1"/>
</dbReference>
<dbReference type="InterPro" id="IPR003661">
    <property type="entry name" value="HisK_dim/P_dom"/>
</dbReference>
<sequence length="337" mass="39769">MMKLKEKYLKLMMLGVFLIPIVFLVVNYFMYALVLMSEYVFDIEVRNPFNGTILTLITYSLFFLVLILLVMVGTKYITNIVNRLDKMKRIIETIAFDDELPQKIEVKSGKRDEIDELGLSVNILIDRLLYKELELNKRIRIEQQYMNQMSHDINTPLTALRLELFHLAHEYHIKAEDINVSYERIEYISKLIRNISIDQKEKIQYFYTFNNEVDIQSLCASIISKWQYLFKRQGIEVTYKVLNEQVIWLGEALWYERLFENIISNIYKHSNAKNVYVTLSSSQVSFSDDGVGFNPREYQESNGLNIIRNIAERFHLNVEFQSNHHGTTVVLKANQSK</sequence>
<dbReference type="GO" id="GO:0005524">
    <property type="term" value="F:ATP binding"/>
    <property type="evidence" value="ECO:0007669"/>
    <property type="project" value="UniProtKB-KW"/>
</dbReference>
<dbReference type="InterPro" id="IPR003594">
    <property type="entry name" value="HATPase_dom"/>
</dbReference>
<evidence type="ECO:0000256" key="3">
    <source>
        <dbReference type="ARBA" id="ARBA00012438"/>
    </source>
</evidence>
<dbReference type="Gene3D" id="3.30.565.10">
    <property type="entry name" value="Histidine kinase-like ATPase, C-terminal domain"/>
    <property type="match status" value="1"/>
</dbReference>
<evidence type="ECO:0000256" key="6">
    <source>
        <dbReference type="ARBA" id="ARBA00022679"/>
    </source>
</evidence>
<evidence type="ECO:0000256" key="13">
    <source>
        <dbReference type="ARBA" id="ARBA00023136"/>
    </source>
</evidence>
<dbReference type="InterPro" id="IPR036097">
    <property type="entry name" value="HisK_dim/P_sf"/>
</dbReference>
<dbReference type="InterPro" id="IPR050398">
    <property type="entry name" value="HssS/ArlS-like"/>
</dbReference>
<organism evidence="17 18">
    <name type="scientific">Staphylococcus felis</name>
    <dbReference type="NCBI Taxonomy" id="46127"/>
    <lineage>
        <taxon>Bacteria</taxon>
        <taxon>Bacillati</taxon>
        <taxon>Bacillota</taxon>
        <taxon>Bacilli</taxon>
        <taxon>Bacillales</taxon>
        <taxon>Staphylococcaceae</taxon>
        <taxon>Staphylococcus</taxon>
    </lineage>
</organism>
<accession>A0A3E0IMV3</accession>
<evidence type="ECO:0000256" key="2">
    <source>
        <dbReference type="ARBA" id="ARBA00004651"/>
    </source>
</evidence>
<keyword evidence="5" id="KW-0597">Phosphoprotein</keyword>
<feature type="transmembrane region" description="Helical" evidence="14">
    <location>
        <begin position="12"/>
        <end position="36"/>
    </location>
</feature>
<evidence type="ECO:0000256" key="12">
    <source>
        <dbReference type="ARBA" id="ARBA00023012"/>
    </source>
</evidence>
<dbReference type="PANTHER" id="PTHR45528">
    <property type="entry name" value="SENSOR HISTIDINE KINASE CPXA"/>
    <property type="match status" value="1"/>
</dbReference>
<evidence type="ECO:0000259" key="15">
    <source>
        <dbReference type="PROSITE" id="PS50109"/>
    </source>
</evidence>
<dbReference type="AlphaFoldDB" id="A0A3E0IMV3"/>
<evidence type="ECO:0000256" key="5">
    <source>
        <dbReference type="ARBA" id="ARBA00022553"/>
    </source>
</evidence>
<dbReference type="SUPFAM" id="SSF47384">
    <property type="entry name" value="Homodimeric domain of signal transducing histidine kinase"/>
    <property type="match status" value="1"/>
</dbReference>
<comment type="subcellular location">
    <subcellularLocation>
        <location evidence="2">Cell membrane</location>
        <topology evidence="2">Multi-pass membrane protein</topology>
    </subcellularLocation>
</comment>
<dbReference type="Proteomes" id="UP000256562">
    <property type="component" value="Unassembled WGS sequence"/>
</dbReference>
<dbReference type="GO" id="GO:0000155">
    <property type="term" value="F:phosphorelay sensor kinase activity"/>
    <property type="evidence" value="ECO:0007669"/>
    <property type="project" value="InterPro"/>
</dbReference>
<dbReference type="InterPro" id="IPR003660">
    <property type="entry name" value="HAMP_dom"/>
</dbReference>
<protein>
    <recommendedName>
        <fullName evidence="3">histidine kinase</fullName>
        <ecNumber evidence="3">2.7.13.3</ecNumber>
    </recommendedName>
</protein>
<evidence type="ECO:0000313" key="17">
    <source>
        <dbReference type="EMBL" id="REH92829.1"/>
    </source>
</evidence>